<protein>
    <submittedName>
        <fullName evidence="1">Plasmid maintenance system killer protein</fullName>
    </submittedName>
</protein>
<proteinExistence type="predicted"/>
<dbReference type="RefSeq" id="WP_284308525.1">
    <property type="nucleotide sequence ID" value="NZ_BSPB01000031.1"/>
</dbReference>
<keyword evidence="2" id="KW-1185">Reference proteome</keyword>
<comment type="caution">
    <text evidence="1">The sequence shown here is derived from an EMBL/GenBank/DDBJ whole genome shotgun (WGS) entry which is preliminary data.</text>
</comment>
<sequence>MLVEFDDKELDRLEVDANFNGGFSQDIVSAYRRRLQQIRAAPDERTFYALKSLHFEKLKGDREGQHSMRLNSQWRLIVEMRGEHPCKVVGIVEIVDYH</sequence>
<dbReference type="InterPro" id="IPR007711">
    <property type="entry name" value="HigB-1"/>
</dbReference>
<dbReference type="Gene3D" id="3.30.2310.20">
    <property type="entry name" value="RelE-like"/>
    <property type="match status" value="1"/>
</dbReference>
<accession>A0ABQ6C5S3</accession>
<dbReference type="PANTHER" id="PTHR40266:SF2">
    <property type="entry name" value="TOXIN HIGB-1"/>
    <property type="match status" value="1"/>
</dbReference>
<reference evidence="2" key="1">
    <citation type="journal article" date="2019" name="Int. J. Syst. Evol. Microbiol.">
        <title>The Global Catalogue of Microorganisms (GCM) 10K type strain sequencing project: providing services to taxonomists for standard genome sequencing and annotation.</title>
        <authorList>
            <consortium name="The Broad Institute Genomics Platform"/>
            <consortium name="The Broad Institute Genome Sequencing Center for Infectious Disease"/>
            <person name="Wu L."/>
            <person name="Ma J."/>
        </authorList>
    </citation>
    <scope>NUCLEOTIDE SEQUENCE [LARGE SCALE GENOMIC DNA]</scope>
    <source>
        <strain evidence="2">NBRC 109341</strain>
    </source>
</reference>
<evidence type="ECO:0000313" key="2">
    <source>
        <dbReference type="Proteomes" id="UP001156903"/>
    </source>
</evidence>
<dbReference type="InterPro" id="IPR035093">
    <property type="entry name" value="RelE/ParE_toxin_dom_sf"/>
</dbReference>
<organism evidence="1 2">
    <name type="scientific">Hydrogenophaga electricum</name>
    <dbReference type="NCBI Taxonomy" id="1230953"/>
    <lineage>
        <taxon>Bacteria</taxon>
        <taxon>Pseudomonadati</taxon>
        <taxon>Pseudomonadota</taxon>
        <taxon>Betaproteobacteria</taxon>
        <taxon>Burkholderiales</taxon>
        <taxon>Comamonadaceae</taxon>
        <taxon>Hydrogenophaga</taxon>
    </lineage>
</organism>
<name>A0ABQ6C5S3_9BURK</name>
<dbReference type="Proteomes" id="UP001156903">
    <property type="component" value="Unassembled WGS sequence"/>
</dbReference>
<dbReference type="EMBL" id="BSPB01000031">
    <property type="protein sequence ID" value="GLS15686.1"/>
    <property type="molecule type" value="Genomic_DNA"/>
</dbReference>
<evidence type="ECO:0000313" key="1">
    <source>
        <dbReference type="EMBL" id="GLS15686.1"/>
    </source>
</evidence>
<dbReference type="PANTHER" id="PTHR40266">
    <property type="entry name" value="TOXIN HIGB-1"/>
    <property type="match status" value="1"/>
</dbReference>
<dbReference type="Pfam" id="PF05015">
    <property type="entry name" value="HigB-like_toxin"/>
    <property type="match status" value="1"/>
</dbReference>
<gene>
    <name evidence="1" type="ORF">GCM10007935_31220</name>
</gene>
<dbReference type="SUPFAM" id="SSF143011">
    <property type="entry name" value="RelE-like"/>
    <property type="match status" value="1"/>
</dbReference>